<accession>A0A8J3RA51</accession>
<dbReference type="GO" id="GO:0005886">
    <property type="term" value="C:plasma membrane"/>
    <property type="evidence" value="ECO:0007669"/>
    <property type="project" value="UniProtKB-SubCell"/>
</dbReference>
<keyword evidence="8" id="KW-1185">Reference proteome</keyword>
<comment type="subcellular location">
    <subcellularLocation>
        <location evidence="1">Cell membrane</location>
        <topology evidence="1">Multi-pass membrane protein</topology>
    </subcellularLocation>
</comment>
<evidence type="ECO:0000313" key="8">
    <source>
        <dbReference type="Proteomes" id="UP000610966"/>
    </source>
</evidence>
<keyword evidence="5 6" id="KW-0472">Membrane</keyword>
<feature type="transmembrane region" description="Helical" evidence="6">
    <location>
        <begin position="135"/>
        <end position="154"/>
    </location>
</feature>
<evidence type="ECO:0000256" key="3">
    <source>
        <dbReference type="ARBA" id="ARBA00022692"/>
    </source>
</evidence>
<evidence type="ECO:0000256" key="1">
    <source>
        <dbReference type="ARBA" id="ARBA00004651"/>
    </source>
</evidence>
<dbReference type="EMBL" id="BOOG01000033">
    <property type="protein sequence ID" value="GIH71258.1"/>
    <property type="molecule type" value="Genomic_DNA"/>
</dbReference>
<gene>
    <name evidence="7" type="ORF">Mth01_35110</name>
</gene>
<dbReference type="AlphaFoldDB" id="A0A8J3RA51"/>
<keyword evidence="3 6" id="KW-0812">Transmembrane</keyword>
<sequence length="227" mass="23706">MNDSMYAQWLALACGAFLLAGVLVLWRRDLAAIVRLFALQGVALGAMVVVLGLRQGSVHLVAVAVGVGALRAGLLPYLMRRALDTPPPGNGTAGEEARETRPLVNVATSLLAAAVLALVAYAVSQPIVRLSPGPATQAVPVALTVLLVGFFVLVTRRRALSQVVGFLLIDNAITATAFLTTSGVPLVVELGVSLDVLLAVLVLQVLTTRMRAAFGGTDLGELRELHD</sequence>
<feature type="transmembrane region" description="Helical" evidence="6">
    <location>
        <begin position="163"/>
        <end position="180"/>
    </location>
</feature>
<evidence type="ECO:0008006" key="9">
    <source>
        <dbReference type="Google" id="ProtNLM"/>
    </source>
</evidence>
<reference evidence="7" key="1">
    <citation type="submission" date="2021-01" db="EMBL/GenBank/DDBJ databases">
        <title>Whole genome shotgun sequence of Sphaerimonospora thailandensis NBRC 107569.</title>
        <authorList>
            <person name="Komaki H."/>
            <person name="Tamura T."/>
        </authorList>
    </citation>
    <scope>NUCLEOTIDE SEQUENCE</scope>
    <source>
        <strain evidence="7">NBRC 107569</strain>
    </source>
</reference>
<dbReference type="Proteomes" id="UP000610966">
    <property type="component" value="Unassembled WGS sequence"/>
</dbReference>
<feature type="transmembrane region" description="Helical" evidence="6">
    <location>
        <begin position="103"/>
        <end position="123"/>
    </location>
</feature>
<comment type="caution">
    <text evidence="7">The sequence shown here is derived from an EMBL/GenBank/DDBJ whole genome shotgun (WGS) entry which is preliminary data.</text>
</comment>
<evidence type="ECO:0000256" key="2">
    <source>
        <dbReference type="ARBA" id="ARBA00022475"/>
    </source>
</evidence>
<keyword evidence="4 6" id="KW-1133">Transmembrane helix</keyword>
<dbReference type="PANTHER" id="PTHR38601:SF1">
    <property type="entry name" value="HYDROGENASE-4 COMPONENT E"/>
    <property type="match status" value="1"/>
</dbReference>
<proteinExistence type="predicted"/>
<dbReference type="PANTHER" id="PTHR38601">
    <property type="entry name" value="HYDROGENASE-4 COMPONENT E"/>
    <property type="match status" value="1"/>
</dbReference>
<evidence type="ECO:0000313" key="7">
    <source>
        <dbReference type="EMBL" id="GIH71258.1"/>
    </source>
</evidence>
<dbReference type="RefSeq" id="WP_204016964.1">
    <property type="nucleotide sequence ID" value="NZ_BOOG01000033.1"/>
</dbReference>
<feature type="transmembrane region" description="Helical" evidence="6">
    <location>
        <begin position="6"/>
        <end position="26"/>
    </location>
</feature>
<protein>
    <recommendedName>
        <fullName evidence="9">Hydrogenase-4 component E</fullName>
    </recommendedName>
</protein>
<feature type="transmembrane region" description="Helical" evidence="6">
    <location>
        <begin position="59"/>
        <end position="78"/>
    </location>
</feature>
<keyword evidence="2" id="KW-1003">Cell membrane</keyword>
<evidence type="ECO:0000256" key="4">
    <source>
        <dbReference type="ARBA" id="ARBA00022989"/>
    </source>
</evidence>
<evidence type="ECO:0000256" key="5">
    <source>
        <dbReference type="ARBA" id="ARBA00023136"/>
    </source>
</evidence>
<organism evidence="7 8">
    <name type="scientific">Sphaerimonospora thailandensis</name>
    <dbReference type="NCBI Taxonomy" id="795644"/>
    <lineage>
        <taxon>Bacteria</taxon>
        <taxon>Bacillati</taxon>
        <taxon>Actinomycetota</taxon>
        <taxon>Actinomycetes</taxon>
        <taxon>Streptosporangiales</taxon>
        <taxon>Streptosporangiaceae</taxon>
        <taxon>Sphaerimonospora</taxon>
    </lineage>
</organism>
<feature type="transmembrane region" description="Helical" evidence="6">
    <location>
        <begin position="186"/>
        <end position="206"/>
    </location>
</feature>
<evidence type="ECO:0000256" key="6">
    <source>
        <dbReference type="SAM" id="Phobius"/>
    </source>
</evidence>
<name>A0A8J3RA51_9ACTN</name>
<feature type="transmembrane region" description="Helical" evidence="6">
    <location>
        <begin position="33"/>
        <end position="53"/>
    </location>
</feature>
<dbReference type="InterPro" id="IPR038730">
    <property type="entry name" value="HyfE-like"/>
</dbReference>